<protein>
    <submittedName>
        <fullName evidence="1">Uncharacterized protein</fullName>
    </submittedName>
</protein>
<evidence type="ECO:0000313" key="2">
    <source>
        <dbReference type="Proteomes" id="UP000322234"/>
    </source>
</evidence>
<name>A0A6B0RKP3_9CETA</name>
<dbReference type="EMBL" id="VBQZ03000056">
    <property type="protein sequence ID" value="MXQ89581.1"/>
    <property type="molecule type" value="Genomic_DNA"/>
</dbReference>
<organism evidence="1 2">
    <name type="scientific">Bos mutus</name>
    <name type="common">wild yak</name>
    <dbReference type="NCBI Taxonomy" id="72004"/>
    <lineage>
        <taxon>Eukaryota</taxon>
        <taxon>Metazoa</taxon>
        <taxon>Chordata</taxon>
        <taxon>Craniata</taxon>
        <taxon>Vertebrata</taxon>
        <taxon>Euteleostomi</taxon>
        <taxon>Mammalia</taxon>
        <taxon>Eutheria</taxon>
        <taxon>Laurasiatheria</taxon>
        <taxon>Artiodactyla</taxon>
        <taxon>Ruminantia</taxon>
        <taxon>Pecora</taxon>
        <taxon>Bovidae</taxon>
        <taxon>Bovinae</taxon>
        <taxon>Bos</taxon>
    </lineage>
</organism>
<comment type="caution">
    <text evidence="1">The sequence shown here is derived from an EMBL/GenBank/DDBJ whole genome shotgun (WGS) entry which is preliminary data.</text>
</comment>
<accession>A0A6B0RKP3</accession>
<sequence length="71" mass="8332">MTPVRMGVHSQYLHLFFWFIHGICSPKHILSRIASDSIKVTNRMDENLDLNNMKISLDVQPKYLKQQCLVM</sequence>
<reference evidence="1" key="1">
    <citation type="submission" date="2019-10" db="EMBL/GenBank/DDBJ databases">
        <title>The sequence and de novo assembly of the wild yak genome.</title>
        <authorList>
            <person name="Liu Y."/>
        </authorList>
    </citation>
    <scope>NUCLEOTIDE SEQUENCE [LARGE SCALE GENOMIC DNA]</scope>
    <source>
        <strain evidence="1">WY2019</strain>
    </source>
</reference>
<dbReference type="Proteomes" id="UP000322234">
    <property type="component" value="Unassembled WGS sequence"/>
</dbReference>
<proteinExistence type="predicted"/>
<gene>
    <name evidence="1" type="ORF">E5288_WYG010543</name>
</gene>
<keyword evidence="2" id="KW-1185">Reference proteome</keyword>
<dbReference type="AlphaFoldDB" id="A0A6B0RKP3"/>
<evidence type="ECO:0000313" key="1">
    <source>
        <dbReference type="EMBL" id="MXQ89581.1"/>
    </source>
</evidence>